<dbReference type="EMBL" id="QGNZ01000001">
    <property type="protein sequence ID" value="PWS28780.1"/>
    <property type="molecule type" value="Genomic_DNA"/>
</dbReference>
<dbReference type="AlphaFoldDB" id="A0A317EPG4"/>
<dbReference type="OrthoDB" id="792524at2"/>
<organism evidence="1 2">
    <name type="scientific">Pedobacter yonginense</name>
    <dbReference type="NCBI Taxonomy" id="651869"/>
    <lineage>
        <taxon>Bacteria</taxon>
        <taxon>Pseudomonadati</taxon>
        <taxon>Bacteroidota</taxon>
        <taxon>Sphingobacteriia</taxon>
        <taxon>Sphingobacteriales</taxon>
        <taxon>Sphingobacteriaceae</taxon>
        <taxon>Pedobacter</taxon>
    </lineage>
</organism>
<comment type="caution">
    <text evidence="1">The sequence shown here is derived from an EMBL/GenBank/DDBJ whole genome shotgun (WGS) entry which is preliminary data.</text>
</comment>
<sequence length="265" mass="31077">MQTLQIEDDNFYKCCFTLGPEDIYKLDLEDNGPITNVIAGIDKHCYGTKLYDDEQGVTMEIFYINGERELRGDILQLDIYDKQYYELLFRFCDMLAKDYPGVDAIGAFNTFQKKLRGFLEKLKFCTVSSLELKVFKGRHTVMMSSAKRGVIKLDFIDPKEFYRDFFDNTSDNPIERGKEYVYLMVNTDTGLIKIGKCIDPIYRERTLHSKEPTVHLIALWCCGQQIEKELHKKFYQKRVRGEWFRLTIPDLVTLEKIMITKVSPN</sequence>
<keyword evidence="2" id="KW-1185">Reference proteome</keyword>
<dbReference type="RefSeq" id="WP_109924210.1">
    <property type="nucleotide sequence ID" value="NZ_QGNZ01000001.1"/>
</dbReference>
<accession>A0A317EPG4</accession>
<dbReference type="Proteomes" id="UP000245379">
    <property type="component" value="Unassembled WGS sequence"/>
</dbReference>
<protein>
    <submittedName>
        <fullName evidence="1">Uncharacterized protein</fullName>
    </submittedName>
</protein>
<evidence type="ECO:0000313" key="2">
    <source>
        <dbReference type="Proteomes" id="UP000245379"/>
    </source>
</evidence>
<proteinExistence type="predicted"/>
<gene>
    <name evidence="1" type="ORF">DHW03_02770</name>
</gene>
<evidence type="ECO:0000313" key="1">
    <source>
        <dbReference type="EMBL" id="PWS28780.1"/>
    </source>
</evidence>
<name>A0A317EPG4_9SPHI</name>
<dbReference type="Pfam" id="PF13455">
    <property type="entry name" value="MUG113"/>
    <property type="match status" value="1"/>
</dbReference>
<reference evidence="1 2" key="1">
    <citation type="submission" date="2018-05" db="EMBL/GenBank/DDBJ databases">
        <title>Pedobacter paludis sp. nov., isolated from wetland soil.</title>
        <authorList>
            <person name="Zhang Y."/>
            <person name="Wang G."/>
        </authorList>
    </citation>
    <scope>NUCLEOTIDE SEQUENCE [LARGE SCALE GENOMIC DNA]</scope>
    <source>
        <strain evidence="1 2">KCTC22721</strain>
    </source>
</reference>